<evidence type="ECO:0000313" key="2">
    <source>
        <dbReference type="Proteomes" id="UP000321577"/>
    </source>
</evidence>
<proteinExistence type="predicted"/>
<gene>
    <name evidence="1" type="ORF">BGE01nite_02820</name>
</gene>
<dbReference type="AlphaFoldDB" id="A0A512M3U5"/>
<reference evidence="1 2" key="1">
    <citation type="submission" date="2019-07" db="EMBL/GenBank/DDBJ databases">
        <title>Whole genome shotgun sequence of Brevifollis gellanilyticus NBRC 108608.</title>
        <authorList>
            <person name="Hosoyama A."/>
            <person name="Uohara A."/>
            <person name="Ohji S."/>
            <person name="Ichikawa N."/>
        </authorList>
    </citation>
    <scope>NUCLEOTIDE SEQUENCE [LARGE SCALE GENOMIC DNA]</scope>
    <source>
        <strain evidence="1 2">NBRC 108608</strain>
    </source>
</reference>
<dbReference type="EMBL" id="BKAG01000001">
    <property type="protein sequence ID" value="GEP40991.1"/>
    <property type="molecule type" value="Genomic_DNA"/>
</dbReference>
<evidence type="ECO:0000313" key="1">
    <source>
        <dbReference type="EMBL" id="GEP40991.1"/>
    </source>
</evidence>
<sequence length="195" mass="22067">MKEVIPKQETRRDLRFAAHPTKEGQFHMIMSDLPRNHLQTPPPMNTLQKAIARELLLEQMLQDSHPAPVTSWMKLDEFKKSLRKLAPDYEVLILTPSQPLQSLSGRPVQLCVTPLKQQVRAPFQIRISGTFSFQGRLPGQIDFRPASISISSTKGAPSHDEFRSETESANDVIAHVHHILSILRHDEQSKVVLSA</sequence>
<dbReference type="Proteomes" id="UP000321577">
    <property type="component" value="Unassembled WGS sequence"/>
</dbReference>
<name>A0A512M3U5_9BACT</name>
<organism evidence="1 2">
    <name type="scientific">Brevifollis gellanilyticus</name>
    <dbReference type="NCBI Taxonomy" id="748831"/>
    <lineage>
        <taxon>Bacteria</taxon>
        <taxon>Pseudomonadati</taxon>
        <taxon>Verrucomicrobiota</taxon>
        <taxon>Verrucomicrobiia</taxon>
        <taxon>Verrucomicrobiales</taxon>
        <taxon>Verrucomicrobiaceae</taxon>
    </lineage>
</organism>
<keyword evidence="2" id="KW-1185">Reference proteome</keyword>
<comment type="caution">
    <text evidence="1">The sequence shown here is derived from an EMBL/GenBank/DDBJ whole genome shotgun (WGS) entry which is preliminary data.</text>
</comment>
<protein>
    <submittedName>
        <fullName evidence="1">Uncharacterized protein</fullName>
    </submittedName>
</protein>
<accession>A0A512M3U5</accession>